<accession>A0A644Z293</accession>
<organism evidence="1">
    <name type="scientific">bioreactor metagenome</name>
    <dbReference type="NCBI Taxonomy" id="1076179"/>
    <lineage>
        <taxon>unclassified sequences</taxon>
        <taxon>metagenomes</taxon>
        <taxon>ecological metagenomes</taxon>
    </lineage>
</organism>
<comment type="caution">
    <text evidence="1">The sequence shown here is derived from an EMBL/GenBank/DDBJ whole genome shotgun (WGS) entry which is preliminary data.</text>
</comment>
<dbReference type="AlphaFoldDB" id="A0A644Z293"/>
<dbReference type="EMBL" id="VSSQ01007061">
    <property type="protein sequence ID" value="MPM34727.1"/>
    <property type="molecule type" value="Genomic_DNA"/>
</dbReference>
<evidence type="ECO:0000313" key="1">
    <source>
        <dbReference type="EMBL" id="MPM34727.1"/>
    </source>
</evidence>
<sequence length="148" mass="16922">MSVVQTYNRYTSYRLPPRRTGSPLRQVPTETLYSSQWRHPKDLSNRNFCEVHRSRIPSRQSRGGTHPARPPAIVHNQSFVPFRHPSEIFGCLKVKRSFSSSTLAAEHLRSPSVKSREGAENCGASSAVIMEFHALALRRDHRVQQDTR</sequence>
<reference evidence="1" key="1">
    <citation type="submission" date="2019-08" db="EMBL/GenBank/DDBJ databases">
        <authorList>
            <person name="Kucharzyk K."/>
            <person name="Murdoch R.W."/>
            <person name="Higgins S."/>
            <person name="Loffler F."/>
        </authorList>
    </citation>
    <scope>NUCLEOTIDE SEQUENCE</scope>
</reference>
<name>A0A644Z293_9ZZZZ</name>
<protein>
    <submittedName>
        <fullName evidence="1">Uncharacterized protein</fullName>
    </submittedName>
</protein>
<proteinExistence type="predicted"/>
<gene>
    <name evidence="1" type="ORF">SDC9_81314</name>
</gene>